<gene>
    <name evidence="9" type="ORF">FHR36_001503</name>
</gene>
<evidence type="ECO:0000259" key="7">
    <source>
        <dbReference type="Pfam" id="PF01761"/>
    </source>
</evidence>
<keyword evidence="10" id="KW-1185">Reference proteome</keyword>
<proteinExistence type="predicted"/>
<dbReference type="Proteomes" id="UP001206483">
    <property type="component" value="Unassembled WGS sequence"/>
</dbReference>
<feature type="compositionally biased region" description="Low complexity" evidence="6">
    <location>
        <begin position="377"/>
        <end position="386"/>
    </location>
</feature>
<protein>
    <submittedName>
        <fullName evidence="9">3-dehydroquinate synthetase</fullName>
    </submittedName>
</protein>
<dbReference type="Pfam" id="PF24621">
    <property type="entry name" value="DHQS_C"/>
    <property type="match status" value="1"/>
</dbReference>
<accession>A0ABT1ITB2</accession>
<name>A0ABT1ITB2_9ACTN</name>
<dbReference type="InterPro" id="IPR050071">
    <property type="entry name" value="Dehydroquinate_synthase"/>
</dbReference>
<dbReference type="InterPro" id="IPR030960">
    <property type="entry name" value="DHQS/DOIS_N"/>
</dbReference>
<evidence type="ECO:0000313" key="10">
    <source>
        <dbReference type="Proteomes" id="UP001206483"/>
    </source>
</evidence>
<dbReference type="PANTHER" id="PTHR43622">
    <property type="entry name" value="3-DEHYDROQUINATE SYNTHASE"/>
    <property type="match status" value="1"/>
</dbReference>
<dbReference type="Gene3D" id="1.20.1090.10">
    <property type="entry name" value="Dehydroquinate synthase-like - alpha domain"/>
    <property type="match status" value="1"/>
</dbReference>
<evidence type="ECO:0000256" key="6">
    <source>
        <dbReference type="SAM" id="MobiDB-lite"/>
    </source>
</evidence>
<dbReference type="SUPFAM" id="SSF56796">
    <property type="entry name" value="Dehydroquinate synthase-like"/>
    <property type="match status" value="1"/>
</dbReference>
<feature type="region of interest" description="Disordered" evidence="6">
    <location>
        <begin position="362"/>
        <end position="386"/>
    </location>
</feature>
<feature type="domain" description="3-dehydroquinate synthase N-terminal" evidence="7">
    <location>
        <begin position="75"/>
        <end position="172"/>
    </location>
</feature>
<dbReference type="Gene3D" id="3.40.50.1970">
    <property type="match status" value="1"/>
</dbReference>
<evidence type="ECO:0000256" key="2">
    <source>
        <dbReference type="ARBA" id="ARBA00022605"/>
    </source>
</evidence>
<keyword evidence="3" id="KW-0520">NAD</keyword>
<evidence type="ECO:0000256" key="1">
    <source>
        <dbReference type="ARBA" id="ARBA00001911"/>
    </source>
</evidence>
<dbReference type="InterPro" id="IPR056179">
    <property type="entry name" value="DHQS_C"/>
</dbReference>
<dbReference type="Pfam" id="PF01761">
    <property type="entry name" value="DHQ_synthase"/>
    <property type="match status" value="1"/>
</dbReference>
<keyword evidence="4" id="KW-0057">Aromatic amino acid biosynthesis</keyword>
<keyword evidence="2" id="KW-0028">Amino-acid biosynthesis</keyword>
<dbReference type="RefSeq" id="WP_253795017.1">
    <property type="nucleotide sequence ID" value="NZ_BAAAUB010000030.1"/>
</dbReference>
<evidence type="ECO:0000256" key="4">
    <source>
        <dbReference type="ARBA" id="ARBA00023141"/>
    </source>
</evidence>
<evidence type="ECO:0000313" key="9">
    <source>
        <dbReference type="EMBL" id="MCP2308379.1"/>
    </source>
</evidence>
<organism evidence="9 10">
    <name type="scientific">Kitasatospora paracochleata</name>
    <dbReference type="NCBI Taxonomy" id="58354"/>
    <lineage>
        <taxon>Bacteria</taxon>
        <taxon>Bacillati</taxon>
        <taxon>Actinomycetota</taxon>
        <taxon>Actinomycetes</taxon>
        <taxon>Kitasatosporales</taxon>
        <taxon>Streptomycetaceae</taxon>
        <taxon>Kitasatospora</taxon>
    </lineage>
</organism>
<comment type="caution">
    <text evidence="9">The sequence shown here is derived from an EMBL/GenBank/DDBJ whole genome shotgun (WGS) entry which is preliminary data.</text>
</comment>
<keyword evidence="5" id="KW-0456">Lyase</keyword>
<evidence type="ECO:0000256" key="5">
    <source>
        <dbReference type="ARBA" id="ARBA00023239"/>
    </source>
</evidence>
<evidence type="ECO:0000259" key="8">
    <source>
        <dbReference type="Pfam" id="PF24621"/>
    </source>
</evidence>
<reference evidence="9 10" key="1">
    <citation type="submission" date="2022-06" db="EMBL/GenBank/DDBJ databases">
        <title>Sequencing the genomes of 1000 actinobacteria strains.</title>
        <authorList>
            <person name="Klenk H.-P."/>
        </authorList>
    </citation>
    <scope>NUCLEOTIDE SEQUENCE [LARGE SCALE GENOMIC DNA]</scope>
    <source>
        <strain evidence="9 10">DSM 41656</strain>
    </source>
</reference>
<feature type="domain" description="3-dehydroquinate synthase C-terminal" evidence="8">
    <location>
        <begin position="178"/>
        <end position="301"/>
    </location>
</feature>
<comment type="cofactor">
    <cofactor evidence="1">
        <name>NAD(+)</name>
        <dbReference type="ChEBI" id="CHEBI:57540"/>
    </cofactor>
</comment>
<sequence>MADPDDTAELDRDLQLGPARVRLTVRSGDTGWHELHRELDALPAARCTVLADPGTAPGLLARIRPGAPVLHTDGAATLSDVERLAERLLAAGAGRDTVLLAVGGPDVANLGGLLAALLFQGCRLVQVPTTLGALCGPALSLRHTVASGVLGAWHAPQLVLGQLDFLDRQPVDGLRADLAEVVRHVLAVCPGPYDRVAASLRREGRPSRRELVAYVALCADARAAVLAYDPQERGPGLALEYGRTLGRAIRLLCGGDLPVGHADALGMLTAARIAVRRGLLDREGERAHLELLAAARLPLVPPVPIDPAAFPAAVRLAAARSGRRGLVLLDAPGQPHCTDGSLLTDVDDATLRHAADALADRGTVPAQAGGGAGTGRGARVPGTAGG</sequence>
<evidence type="ECO:0000256" key="3">
    <source>
        <dbReference type="ARBA" id="ARBA00023027"/>
    </source>
</evidence>
<dbReference type="EMBL" id="JAMZDX010000002">
    <property type="protein sequence ID" value="MCP2308379.1"/>
    <property type="molecule type" value="Genomic_DNA"/>
</dbReference>
<dbReference type="PANTHER" id="PTHR43622:SF7">
    <property type="entry name" value="3-DEHYDROQUINATE SYNTHASE, CHLOROPLASTIC"/>
    <property type="match status" value="1"/>
</dbReference>